<evidence type="ECO:0000259" key="2">
    <source>
        <dbReference type="Pfam" id="PF04715"/>
    </source>
</evidence>
<dbReference type="InterPro" id="IPR005801">
    <property type="entry name" value="ADC_synthase"/>
</dbReference>
<dbReference type="RefSeq" id="WP_377493047.1">
    <property type="nucleotide sequence ID" value="NZ_JBHMDO010000017.1"/>
</dbReference>
<dbReference type="Proteomes" id="UP001589747">
    <property type="component" value="Unassembled WGS sequence"/>
</dbReference>
<sequence length="502" mass="55398">MNKIDVRTEIAELPYREPFDTYLALRRKFGQEELYILESLSGPAKDAQSTFIGFGPVFSVALSGTRVAFQGAAAVIKLVAGRAEAAGLLARREDGFHLSGRKELWNLLRHIQGQFNVDVPSPGEAFHFGFFGYMGYDTAWAVEDLPYRIPAAGQTPDIVLAIYQGLIEYNVVKRSARLVLNQAPGAWDDLPAETVLAALGEADDMNAAMPQEPEPMPAPHGIAYTMERSRYEDNVRQALAYISVGDIYQVQLGNQIHIQSDVSPLAVYQRLRERNPSPYMYLASFGEMTLVGASPELFLRLAGGEISMRPIAGTCKRGADERENERLVAALLADEKELAEHIMLVDLCRNDIGRVCSFGTLEVDELLAVEKYSHLNHLVSSVVGKRDPGKDMYEIIAATFPAGTMTGAPKVRAMEIIEELETTRRGPYAGALGFIDFSGYVNMALCIRTAVHTADGRYSVRASAGVVADSKPENEWLETFHKMGALFWAITDREVLHESVSR</sequence>
<dbReference type="InterPro" id="IPR015890">
    <property type="entry name" value="Chorismate_C"/>
</dbReference>
<feature type="domain" description="Anthranilate synthase component I N-terminal" evidence="2">
    <location>
        <begin position="21"/>
        <end position="175"/>
    </location>
</feature>
<dbReference type="Pfam" id="PF04715">
    <property type="entry name" value="Anth_synt_I_N"/>
    <property type="match status" value="1"/>
</dbReference>
<reference evidence="3 4" key="1">
    <citation type="submission" date="2024-09" db="EMBL/GenBank/DDBJ databases">
        <authorList>
            <person name="Sun Q."/>
            <person name="Mori K."/>
        </authorList>
    </citation>
    <scope>NUCLEOTIDE SEQUENCE [LARGE SCALE GENOMIC DNA]</scope>
    <source>
        <strain evidence="3 4">TISTR 2452</strain>
    </source>
</reference>
<dbReference type="PRINTS" id="PR00095">
    <property type="entry name" value="ANTSNTHASEI"/>
</dbReference>
<dbReference type="EMBL" id="JBHMDO010000017">
    <property type="protein sequence ID" value="MFB9326088.1"/>
    <property type="molecule type" value="Genomic_DNA"/>
</dbReference>
<gene>
    <name evidence="3" type="ORF">ACFFSY_09215</name>
</gene>
<keyword evidence="4" id="KW-1185">Reference proteome</keyword>
<feature type="domain" description="Chorismate-utilising enzyme C-terminal" evidence="1">
    <location>
        <begin position="228"/>
        <end position="482"/>
    </location>
</feature>
<organism evidence="3 4">
    <name type="scientific">Paenibacillus aurantiacus</name>
    <dbReference type="NCBI Taxonomy" id="1936118"/>
    <lineage>
        <taxon>Bacteria</taxon>
        <taxon>Bacillati</taxon>
        <taxon>Bacillota</taxon>
        <taxon>Bacilli</taxon>
        <taxon>Bacillales</taxon>
        <taxon>Paenibacillaceae</taxon>
        <taxon>Paenibacillus</taxon>
    </lineage>
</organism>
<dbReference type="SUPFAM" id="SSF56322">
    <property type="entry name" value="ADC synthase"/>
    <property type="match status" value="1"/>
</dbReference>
<dbReference type="PANTHER" id="PTHR11236">
    <property type="entry name" value="AMINOBENZOATE/ANTHRANILATE SYNTHASE"/>
    <property type="match status" value="1"/>
</dbReference>
<dbReference type="InterPro" id="IPR006805">
    <property type="entry name" value="Anth_synth_I_N"/>
</dbReference>
<protein>
    <submittedName>
        <fullName evidence="3">Anthranilate synthase component I family protein</fullName>
    </submittedName>
</protein>
<accession>A0ABV5KPC4</accession>
<comment type="caution">
    <text evidence="3">The sequence shown here is derived from an EMBL/GenBank/DDBJ whole genome shotgun (WGS) entry which is preliminary data.</text>
</comment>
<evidence type="ECO:0000313" key="3">
    <source>
        <dbReference type="EMBL" id="MFB9326088.1"/>
    </source>
</evidence>
<name>A0ABV5KPC4_9BACL</name>
<dbReference type="Pfam" id="PF00425">
    <property type="entry name" value="Chorismate_bind"/>
    <property type="match status" value="1"/>
</dbReference>
<dbReference type="PANTHER" id="PTHR11236:SF9">
    <property type="entry name" value="ANTHRANILATE SYNTHASE COMPONENT 1"/>
    <property type="match status" value="1"/>
</dbReference>
<evidence type="ECO:0000259" key="1">
    <source>
        <dbReference type="Pfam" id="PF00425"/>
    </source>
</evidence>
<evidence type="ECO:0000313" key="4">
    <source>
        <dbReference type="Proteomes" id="UP001589747"/>
    </source>
</evidence>
<dbReference type="InterPro" id="IPR019999">
    <property type="entry name" value="Anth_synth_I-like"/>
</dbReference>
<proteinExistence type="predicted"/>
<dbReference type="Gene3D" id="3.60.120.10">
    <property type="entry name" value="Anthranilate synthase"/>
    <property type="match status" value="1"/>
</dbReference>